<comment type="catalytic activity">
    <reaction evidence="5">
        <text>chorismate = prephenate</text>
        <dbReference type="Rhea" id="RHEA:13897"/>
        <dbReference type="ChEBI" id="CHEBI:29748"/>
        <dbReference type="ChEBI" id="CHEBI:29934"/>
        <dbReference type="EC" id="5.4.99.5"/>
    </reaction>
</comment>
<dbReference type="Gene3D" id="1.20.59.10">
    <property type="entry name" value="Chorismate mutase"/>
    <property type="match status" value="1"/>
</dbReference>
<dbReference type="SMR" id="A0A0H2ZJ04"/>
<dbReference type="InterPro" id="IPR036979">
    <property type="entry name" value="CM_dom_sf"/>
</dbReference>
<dbReference type="GO" id="GO:0004106">
    <property type="term" value="F:chorismate mutase activity"/>
    <property type="evidence" value="ECO:0007669"/>
    <property type="project" value="UniProtKB-EC"/>
</dbReference>
<dbReference type="KEGG" id="pau:PA14_68480"/>
<protein>
    <recommendedName>
        <fullName evidence="2 5">Chorismate mutase</fullName>
        <ecNumber evidence="2 5">5.4.99.5</ecNumber>
    </recommendedName>
</protein>
<evidence type="ECO:0000256" key="4">
    <source>
        <dbReference type="ARBA" id="ARBA00023235"/>
    </source>
</evidence>
<dbReference type="InterPro" id="IPR036263">
    <property type="entry name" value="Chorismate_II_sf"/>
</dbReference>
<keyword evidence="3 6" id="KW-0732">Signal</keyword>
<dbReference type="SMART" id="SM00830">
    <property type="entry name" value="CM_2"/>
    <property type="match status" value="1"/>
</dbReference>
<evidence type="ECO:0000256" key="1">
    <source>
        <dbReference type="ARBA" id="ARBA00004817"/>
    </source>
</evidence>
<dbReference type="RefSeq" id="WP_003118024.1">
    <property type="nucleotide sequence ID" value="NC_008463.1"/>
</dbReference>
<dbReference type="InterPro" id="IPR002701">
    <property type="entry name" value="CM_II_prokaryot"/>
</dbReference>
<dbReference type="PANTHER" id="PTHR38041">
    <property type="entry name" value="CHORISMATE MUTASE"/>
    <property type="match status" value="1"/>
</dbReference>
<feature type="domain" description="Chorismate mutase" evidence="7">
    <location>
        <begin position="7"/>
        <end position="104"/>
    </location>
</feature>
<dbReference type="AlphaFoldDB" id="A0A0H2ZJ04"/>
<dbReference type="PIRSF" id="PIRSF026640">
    <property type="entry name" value="Peripl_chor_mut"/>
    <property type="match status" value="1"/>
</dbReference>
<gene>
    <name evidence="8" type="ordered locus">PA14_68480</name>
</gene>
<dbReference type="GO" id="GO:0009697">
    <property type="term" value="P:salicylic acid biosynthetic process"/>
    <property type="evidence" value="ECO:0007669"/>
    <property type="project" value="TreeGrafter"/>
</dbReference>
<dbReference type="NCBIfam" id="NF006741">
    <property type="entry name" value="PRK09269.1"/>
    <property type="match status" value="1"/>
</dbReference>
<evidence type="ECO:0000313" key="8">
    <source>
        <dbReference type="EMBL" id="ABJ14568.1"/>
    </source>
</evidence>
<keyword evidence="4 5" id="KW-0413">Isomerase</keyword>
<sequence length="185" mass="20375">MRPSFASWGLLALLLLQGPLLQAQPLSPALQQLLSLSSQRLQLADQVAQSKAQSGKAVQDSPREEQQLQMLAGQAGSHGVGAEQVRLLFAAQIEANKLVQYRLLSRPLPDAGQAVDLERIRSRLNQLNLELLRGYAPALAELRVDDCRPRLNQALQRQVRDDRLDELHAIALSRAAGDLCHWAAL</sequence>
<evidence type="ECO:0000256" key="6">
    <source>
        <dbReference type="SAM" id="SignalP"/>
    </source>
</evidence>
<organism evidence="8 9">
    <name type="scientific">Pseudomonas aeruginosa (strain UCBPP-PA14)</name>
    <dbReference type="NCBI Taxonomy" id="208963"/>
    <lineage>
        <taxon>Bacteria</taxon>
        <taxon>Pseudomonadati</taxon>
        <taxon>Pseudomonadota</taxon>
        <taxon>Gammaproteobacteria</taxon>
        <taxon>Pseudomonadales</taxon>
        <taxon>Pseudomonadaceae</taxon>
        <taxon>Pseudomonas</taxon>
    </lineage>
</organism>
<dbReference type="Pfam" id="PF01817">
    <property type="entry name" value="CM_2"/>
    <property type="match status" value="1"/>
</dbReference>
<dbReference type="PROSITE" id="PS51168">
    <property type="entry name" value="CHORISMATE_MUT_2"/>
    <property type="match status" value="1"/>
</dbReference>
<dbReference type="FunFam" id="1.20.59.10:FF:000015">
    <property type="entry name" value="Chorismate mutase"/>
    <property type="match status" value="1"/>
</dbReference>
<dbReference type="PANTHER" id="PTHR38041:SF2">
    <property type="entry name" value="SECRETED CHORISMATE MUTASE"/>
    <property type="match status" value="1"/>
</dbReference>
<proteinExistence type="predicted"/>
<dbReference type="InterPro" id="IPR008240">
    <property type="entry name" value="Chorismate_mutase_periplasmic"/>
</dbReference>
<comment type="pathway">
    <text evidence="1 5">Metabolic intermediate biosynthesis; prephenate biosynthesis; prephenate from chorismate: step 1/1.</text>
</comment>
<evidence type="ECO:0000256" key="5">
    <source>
        <dbReference type="PIRNR" id="PIRNR026640"/>
    </source>
</evidence>
<accession>A0A0H2ZJ04</accession>
<dbReference type="InterPro" id="IPR051331">
    <property type="entry name" value="Chorismate_mutase-related"/>
</dbReference>
<feature type="signal peptide" evidence="6">
    <location>
        <begin position="1"/>
        <end position="23"/>
    </location>
</feature>
<evidence type="ECO:0000259" key="7">
    <source>
        <dbReference type="PROSITE" id="PS51168"/>
    </source>
</evidence>
<dbReference type="EMBL" id="CP000438">
    <property type="protein sequence ID" value="ABJ14568.1"/>
    <property type="molecule type" value="Genomic_DNA"/>
</dbReference>
<dbReference type="SUPFAM" id="SSF48600">
    <property type="entry name" value="Chorismate mutase II"/>
    <property type="match status" value="1"/>
</dbReference>
<name>A0A0H2ZJ04_PSEAB</name>
<comment type="function">
    <text evidence="5">Catalyzes the Claisen rearrangement of chorismate to prephenate.</text>
</comment>
<dbReference type="HOGENOM" id="CLU_090313_2_1_6"/>
<dbReference type="GO" id="GO:0046417">
    <property type="term" value="P:chorismate metabolic process"/>
    <property type="evidence" value="ECO:0007669"/>
    <property type="project" value="InterPro"/>
</dbReference>
<feature type="chain" id="PRO_5030007893" description="Chorismate mutase" evidence="6">
    <location>
        <begin position="24"/>
        <end position="185"/>
    </location>
</feature>
<evidence type="ECO:0000313" key="9">
    <source>
        <dbReference type="Proteomes" id="UP000000653"/>
    </source>
</evidence>
<dbReference type="UniPathway" id="UPA00120">
    <property type="reaction ID" value="UER00203"/>
</dbReference>
<dbReference type="BioCyc" id="PAER208963:G1G74-5772-MONOMER"/>
<evidence type="ECO:0000256" key="3">
    <source>
        <dbReference type="ARBA" id="ARBA00022729"/>
    </source>
</evidence>
<reference evidence="8 9" key="1">
    <citation type="journal article" date="2006" name="Genome Biol.">
        <title>Genomic analysis reveals that Pseudomonas aeruginosa virulence is combinatorial.</title>
        <authorList>
            <person name="Lee D.G."/>
            <person name="Urbach J.M."/>
            <person name="Wu G."/>
            <person name="Liberati N.T."/>
            <person name="Feinbaum R.L."/>
            <person name="Miyata S."/>
            <person name="Diggins L.T."/>
            <person name="He J."/>
            <person name="Saucier M."/>
            <person name="Deziel E."/>
            <person name="Friedman L."/>
            <person name="Li L."/>
            <person name="Grills G."/>
            <person name="Montgomery K."/>
            <person name="Kucherlapati R."/>
            <person name="Rahme L.G."/>
            <person name="Ausubel F.M."/>
        </authorList>
    </citation>
    <scope>NUCLEOTIDE SEQUENCE [LARGE SCALE GENOMIC DNA]</scope>
    <source>
        <strain evidence="8 9">UCBPP-PA14</strain>
    </source>
</reference>
<dbReference type="NCBIfam" id="TIGR01806">
    <property type="entry name" value="CM_mono2"/>
    <property type="match status" value="1"/>
</dbReference>
<dbReference type="EC" id="5.4.99.5" evidence="2 5"/>
<dbReference type="Proteomes" id="UP000000653">
    <property type="component" value="Chromosome"/>
</dbReference>
<evidence type="ECO:0000256" key="2">
    <source>
        <dbReference type="ARBA" id="ARBA00012404"/>
    </source>
</evidence>